<evidence type="ECO:0000256" key="3">
    <source>
        <dbReference type="ARBA" id="ARBA00022679"/>
    </source>
</evidence>
<evidence type="ECO:0000259" key="6">
    <source>
        <dbReference type="Pfam" id="PF20465"/>
    </source>
</evidence>
<keyword evidence="3" id="KW-0808">Transferase</keyword>
<dbReference type="Pfam" id="PF20465">
    <property type="entry name" value="MmeI_hel"/>
    <property type="match status" value="1"/>
</dbReference>
<evidence type="ECO:0000259" key="5">
    <source>
        <dbReference type="Pfam" id="PF20464"/>
    </source>
</evidence>
<dbReference type="InterPro" id="IPR002052">
    <property type="entry name" value="DNA_methylase_N6_adenine_CS"/>
</dbReference>
<name>A0A1F6GL74_9PROT</name>
<sequence length="931" mass="105773">MPLSWNEIRNRAVVFCKEWSNATEERAESQSFWNAFFEVFGVSRRRVAGFESRVKTLDGTSGFVDLLWKGTLLIEQKSRGKDLDRAHTQAKDYFEGLPDSALPRYILVSDFERFRLYDLENNDQICADFTLKDLPKFTKVFAFIAGYKTTEVKAEDPVNLKAAEKMAALHDQLKEVGYEGKALEVYLVRLLFCLFAEDTGIFEKNLFLDLLLSFTKEDGSDLAGTLAQLFDVLNTPRPKRFKNLADCYDDFEYINGKLFAEPLPLASFDRQMRESLIEASRLDWSRISPAIFGSLFQGVMEPKERRNLGAHYTAESNILKLIGPLFLDQLKAELATIRGNKKKLEAFQDKLASLTFLDPACGCGNFLVITYRELRLLELEVLKQLYSGQQVLKLDHLFKVNVDQFYGIEYEEFPAQIAQVALWLTDHQMNTLVGEHFGQYFARLPLTKSANILHDNALAVDWVTLVPKTKLSYILGNPPFVGAKYQTSSQRADMEKVFAGVKGAGTLDYVAAWYLKAAQYIRETGIEVAFVSTNSITQGEQVGILWAELMEKYLIKINFAHRTFSWTSEARGKAAVHCVIIGFARQNRTEKRLFEYETPTSPPLEVSAKQINPYLVDGANVVIKKRSSSICTAPKMSFGSMPNDGKGNLLLSSDEKVEFIHENPGAEPLIRRYINAQEYLNNQDRWCLWLLGKASQEFRKFPGIMSRLKRVQEERLKSDRKATRLLAEQPSLFGEIRQPTQNYIAIPKTSSESRKYIPISILDKTIVAGSEIFTICSDSLFNLGVLTSELHMDWMRYTAGRLESRYRYSVGIVYNNFPWPDQPDPKTVAAVEALAQAILVARAHFPNSTLADLYDPLTMPPELLKAHRALDKAVEKAYRANLNPELKKLSDSLETEMKRVGFLLELHQTYLGRLEAQTKPKGKGKKQPPTP</sequence>
<dbReference type="InterPro" id="IPR046816">
    <property type="entry name" value="MmeI_Mtase"/>
</dbReference>
<dbReference type="GO" id="GO:0009007">
    <property type="term" value="F:site-specific DNA-methyltransferase (adenine-specific) activity"/>
    <property type="evidence" value="ECO:0007669"/>
    <property type="project" value="UniProtKB-EC"/>
</dbReference>
<dbReference type="GO" id="GO:0032259">
    <property type="term" value="P:methylation"/>
    <property type="evidence" value="ECO:0007669"/>
    <property type="project" value="UniProtKB-KW"/>
</dbReference>
<dbReference type="Pfam" id="PF20467">
    <property type="entry name" value="MmeI_C"/>
    <property type="match status" value="1"/>
</dbReference>
<dbReference type="EMBL" id="MFNF01000066">
    <property type="protein sequence ID" value="OGG98875.1"/>
    <property type="molecule type" value="Genomic_DNA"/>
</dbReference>
<dbReference type="SUPFAM" id="SSF53335">
    <property type="entry name" value="S-adenosyl-L-methionine-dependent methyltransferases"/>
    <property type="match status" value="1"/>
</dbReference>
<dbReference type="InterPro" id="IPR050953">
    <property type="entry name" value="N4_N6_ade-DNA_methylase"/>
</dbReference>
<feature type="domain" description="MmeI-like target recognition" evidence="7">
    <location>
        <begin position="617"/>
        <end position="821"/>
    </location>
</feature>
<feature type="domain" description="MmeI-like C-terminal" evidence="8">
    <location>
        <begin position="825"/>
        <end position="912"/>
    </location>
</feature>
<evidence type="ECO:0000313" key="11">
    <source>
        <dbReference type="Proteomes" id="UP000177583"/>
    </source>
</evidence>
<evidence type="ECO:0000256" key="1">
    <source>
        <dbReference type="ARBA" id="ARBA00011900"/>
    </source>
</evidence>
<dbReference type="PANTHER" id="PTHR33841:SF1">
    <property type="entry name" value="DNA METHYLTRANSFERASE A"/>
    <property type="match status" value="1"/>
</dbReference>
<dbReference type="Gene3D" id="3.40.50.150">
    <property type="entry name" value="Vaccinia Virus protein VP39"/>
    <property type="match status" value="1"/>
</dbReference>
<evidence type="ECO:0000259" key="9">
    <source>
        <dbReference type="Pfam" id="PF20473"/>
    </source>
</evidence>
<dbReference type="InterPro" id="IPR046820">
    <property type="entry name" value="MmeI_TRD"/>
</dbReference>
<dbReference type="AlphaFoldDB" id="A0A1F6GL74"/>
<dbReference type="Proteomes" id="UP000177583">
    <property type="component" value="Unassembled WGS sequence"/>
</dbReference>
<dbReference type="GO" id="GO:0003676">
    <property type="term" value="F:nucleic acid binding"/>
    <property type="evidence" value="ECO:0007669"/>
    <property type="project" value="InterPro"/>
</dbReference>
<dbReference type="PROSITE" id="PS00092">
    <property type="entry name" value="N6_MTASE"/>
    <property type="match status" value="1"/>
</dbReference>
<comment type="catalytic activity">
    <reaction evidence="4">
        <text>a 2'-deoxyadenosine in DNA + S-adenosyl-L-methionine = an N(6)-methyl-2'-deoxyadenosine in DNA + S-adenosyl-L-homocysteine + H(+)</text>
        <dbReference type="Rhea" id="RHEA:15197"/>
        <dbReference type="Rhea" id="RHEA-COMP:12418"/>
        <dbReference type="Rhea" id="RHEA-COMP:12419"/>
        <dbReference type="ChEBI" id="CHEBI:15378"/>
        <dbReference type="ChEBI" id="CHEBI:57856"/>
        <dbReference type="ChEBI" id="CHEBI:59789"/>
        <dbReference type="ChEBI" id="CHEBI:90615"/>
        <dbReference type="ChEBI" id="CHEBI:90616"/>
        <dbReference type="EC" id="2.1.1.72"/>
    </reaction>
</comment>
<evidence type="ECO:0000259" key="7">
    <source>
        <dbReference type="Pfam" id="PF20466"/>
    </source>
</evidence>
<dbReference type="InterPro" id="IPR029063">
    <property type="entry name" value="SAM-dependent_MTases_sf"/>
</dbReference>
<dbReference type="InterPro" id="IPR046817">
    <property type="entry name" value="MmeI_N"/>
</dbReference>
<reference evidence="10 11" key="1">
    <citation type="journal article" date="2016" name="Nat. Commun.">
        <title>Thousands of microbial genomes shed light on interconnected biogeochemical processes in an aquifer system.</title>
        <authorList>
            <person name="Anantharaman K."/>
            <person name="Brown C.T."/>
            <person name="Hug L.A."/>
            <person name="Sharon I."/>
            <person name="Castelle C.J."/>
            <person name="Probst A.J."/>
            <person name="Thomas B.C."/>
            <person name="Singh A."/>
            <person name="Wilkins M.J."/>
            <person name="Karaoz U."/>
            <person name="Brodie E.L."/>
            <person name="Williams K.H."/>
            <person name="Hubbard S.S."/>
            <person name="Banfield J.F."/>
        </authorList>
    </citation>
    <scope>NUCLEOTIDE SEQUENCE [LARGE SCALE GENOMIC DNA]</scope>
</reference>
<keyword evidence="2 10" id="KW-0489">Methyltransferase</keyword>
<organism evidence="10 11">
    <name type="scientific">Candidatus Lambdaproteobacteria bacterium RIFOXYD2_FULL_56_26</name>
    <dbReference type="NCBI Taxonomy" id="1817773"/>
    <lineage>
        <taxon>Bacteria</taxon>
        <taxon>Pseudomonadati</taxon>
        <taxon>Pseudomonadota</taxon>
        <taxon>Candidatus Lambdaproteobacteria</taxon>
    </lineage>
</organism>
<feature type="domain" description="MmeI-like helicase spacer" evidence="6">
    <location>
        <begin position="182"/>
        <end position="259"/>
    </location>
</feature>
<gene>
    <name evidence="10" type="ORF">A2557_13300</name>
</gene>
<accession>A0A1F6GL74</accession>
<evidence type="ECO:0000259" key="8">
    <source>
        <dbReference type="Pfam" id="PF20467"/>
    </source>
</evidence>
<evidence type="ECO:0000313" key="10">
    <source>
        <dbReference type="EMBL" id="OGG98875.1"/>
    </source>
</evidence>
<proteinExistence type="predicted"/>
<evidence type="ECO:0000256" key="2">
    <source>
        <dbReference type="ARBA" id="ARBA00022603"/>
    </source>
</evidence>
<dbReference type="InterPro" id="IPR046818">
    <property type="entry name" value="MmeI_C"/>
</dbReference>
<feature type="domain" description="MmeI-like DNA-methyltransferase" evidence="9">
    <location>
        <begin position="336"/>
        <end position="595"/>
    </location>
</feature>
<comment type="caution">
    <text evidence="10">The sequence shown here is derived from an EMBL/GenBank/DDBJ whole genome shotgun (WGS) entry which is preliminary data.</text>
</comment>
<dbReference type="EC" id="2.1.1.72" evidence="1"/>
<dbReference type="Pfam" id="PF20473">
    <property type="entry name" value="MmeI_Mtase"/>
    <property type="match status" value="1"/>
</dbReference>
<protein>
    <recommendedName>
        <fullName evidence="1">site-specific DNA-methyltransferase (adenine-specific)</fullName>
        <ecNumber evidence="1">2.1.1.72</ecNumber>
    </recommendedName>
</protein>
<dbReference type="InterPro" id="IPR046819">
    <property type="entry name" value="MmeI_hel"/>
</dbReference>
<dbReference type="Pfam" id="PF20464">
    <property type="entry name" value="MmeI_N"/>
    <property type="match status" value="1"/>
</dbReference>
<feature type="domain" description="MmeI-like N-terminal" evidence="5">
    <location>
        <begin position="12"/>
        <end position="175"/>
    </location>
</feature>
<evidence type="ECO:0000256" key="4">
    <source>
        <dbReference type="ARBA" id="ARBA00047942"/>
    </source>
</evidence>
<dbReference type="PANTHER" id="PTHR33841">
    <property type="entry name" value="DNA METHYLTRANSFERASE YEEA-RELATED"/>
    <property type="match status" value="1"/>
</dbReference>
<dbReference type="Pfam" id="PF20466">
    <property type="entry name" value="MmeI_TRD"/>
    <property type="match status" value="1"/>
</dbReference>